<evidence type="ECO:0000256" key="1">
    <source>
        <dbReference type="SAM" id="MobiDB-lite"/>
    </source>
</evidence>
<evidence type="ECO:0000313" key="5">
    <source>
        <dbReference type="Proteomes" id="UP001144191"/>
    </source>
</evidence>
<gene>
    <name evidence="2" type="ORF">AnigIFM63604_006726</name>
    <name evidence="3" type="ORF">CAN33_000420</name>
</gene>
<comment type="caution">
    <text evidence="2">The sequence shown here is derived from an EMBL/GenBank/DDBJ whole genome shotgun (WGS) entry which is preliminary data.</text>
</comment>
<evidence type="ECO:0000313" key="4">
    <source>
        <dbReference type="Proteomes" id="UP000197666"/>
    </source>
</evidence>
<evidence type="ECO:0000313" key="2">
    <source>
        <dbReference type="EMBL" id="GLA45771.1"/>
    </source>
</evidence>
<feature type="region of interest" description="Disordered" evidence="1">
    <location>
        <begin position="86"/>
        <end position="124"/>
    </location>
</feature>
<reference evidence="4" key="1">
    <citation type="submission" date="2018-10" db="EMBL/GenBank/DDBJ databases">
        <title>FDA dAtabase for Regulatory Grade micrObial Sequences (FDA-ARGOS): Supporting development and validation of Infectious Disease Dx tests.</title>
        <authorList>
            <person name="Kerrigan L."/>
            <person name="Tallon L."/>
            <person name="Sadzewicz L."/>
            <person name="Sengamalay N."/>
            <person name="Ott S."/>
            <person name="Godinez A."/>
            <person name="Nagaraj S."/>
            <person name="Vavikolanu K."/>
            <person name="Nadendla S."/>
            <person name="George J."/>
            <person name="Sichtig H."/>
        </authorList>
    </citation>
    <scope>NUCLEOTIDE SEQUENCE [LARGE SCALE GENOMIC DNA]</scope>
    <source>
        <strain evidence="4">FDAARGOS_311</strain>
    </source>
</reference>
<evidence type="ECO:0000313" key="3">
    <source>
        <dbReference type="EMBL" id="TPR03495.1"/>
    </source>
</evidence>
<dbReference type="VEuPathDB" id="FungiDB:M747DRAFT_369946"/>
<reference evidence="2" key="3">
    <citation type="submission" date="2022-07" db="EMBL/GenBank/DDBJ databases">
        <title>Taxonomy of Aspergillus series Nigri: significant species reduction supported by multi-species coalescent approaches.</title>
        <authorList>
            <person name="Bian C."/>
            <person name="Kusuya Y."/>
            <person name="Sklenar F."/>
            <person name="D'hooge E."/>
            <person name="Yaguchi T."/>
            <person name="Takahashi H."/>
            <person name="Hubka V."/>
        </authorList>
    </citation>
    <scope>NUCLEOTIDE SEQUENCE</scope>
    <source>
        <strain evidence="2">IFM 63604</strain>
    </source>
</reference>
<proteinExistence type="predicted"/>
<organism evidence="2 5">
    <name type="scientific">Aspergillus niger</name>
    <dbReference type="NCBI Taxonomy" id="5061"/>
    <lineage>
        <taxon>Eukaryota</taxon>
        <taxon>Fungi</taxon>
        <taxon>Dikarya</taxon>
        <taxon>Ascomycota</taxon>
        <taxon>Pezizomycotina</taxon>
        <taxon>Eurotiomycetes</taxon>
        <taxon>Eurotiomycetidae</taxon>
        <taxon>Eurotiales</taxon>
        <taxon>Aspergillaceae</taxon>
        <taxon>Aspergillus</taxon>
        <taxon>Aspergillus subgen. Circumdati</taxon>
    </lineage>
</organism>
<dbReference type="VEuPathDB" id="FungiDB:ASPNIDRAFT2_1177328"/>
<dbReference type="VEuPathDB" id="FungiDB:ATCC64974_77080"/>
<dbReference type="EMBL" id="BRPB01000004">
    <property type="protein sequence ID" value="GLA45771.1"/>
    <property type="molecule type" value="Genomic_DNA"/>
</dbReference>
<dbReference type="Proteomes" id="UP000197666">
    <property type="component" value="Unassembled WGS sequence"/>
</dbReference>
<reference evidence="3" key="2">
    <citation type="submission" date="2019-02" db="EMBL/GenBank/DDBJ databases">
        <title>FDA dAtabase for Regulatory Grade micrObial Sequences (FDA-ARGOS): Supporting development and validation of Infectious Disease Dx tests.</title>
        <authorList>
            <person name="Kerrigan L."/>
            <person name="Tallon L.J."/>
            <person name="Sadzewicz L."/>
            <person name="Sengamalay N."/>
            <person name="Ott S."/>
            <person name="Godinez A."/>
            <person name="Nagaraj S."/>
            <person name="Vavikolanu K."/>
            <person name="Vyas G."/>
            <person name="Nadendla S."/>
            <person name="Aluvathingal J."/>
            <person name="Sichtig H."/>
        </authorList>
    </citation>
    <scope>NUCLEOTIDE SEQUENCE</scope>
    <source>
        <strain evidence="3">FDAARGOS_311</strain>
    </source>
</reference>
<accession>A0A254U1U9</accession>
<dbReference type="AlphaFoldDB" id="A0A254U1U9"/>
<name>A0A254U1U9_ASPNG</name>
<dbReference type="Proteomes" id="UP001144191">
    <property type="component" value="Unassembled WGS sequence"/>
</dbReference>
<sequence length="310" mass="35042">MDVALQSRLKSMTQALRISATFPGLLRLLRKNGRRLTDIPSTRDRLDAEGITPDNKESWLALGIDAVIEGSSRWKKVREIIENMDKEEESDAILSTPRPGGHCGPASLGSSLPGPADGRGVRTQGPDCARFRNLHQYNWHLLARTDAYPRCTCNLDGNRLAQYEPQTGVWPVPSDRSESQSRVRICLPKYPNRMRATCPQDMAVKNVLHYFEKEVLVYEHHSNHQRSEPVLSNLQVGLGQQFLRQDLRAYLFSERSGSMRGCSGPTWSTAWSVLTGTQRPSDPQRLYYTHTCTVDTYCTTSIDIFGVYWV</sequence>
<protein>
    <submittedName>
        <fullName evidence="3">ABC1 family protein</fullName>
    </submittedName>
</protein>
<dbReference type="EMBL" id="NKJJ02000006">
    <property type="protein sequence ID" value="TPR03495.1"/>
    <property type="molecule type" value="Genomic_DNA"/>
</dbReference>